<feature type="transmembrane region" description="Helical" evidence="8">
    <location>
        <begin position="342"/>
        <end position="362"/>
    </location>
</feature>
<evidence type="ECO:0000313" key="9">
    <source>
        <dbReference type="EMBL" id="TQE93714.1"/>
    </source>
</evidence>
<keyword evidence="7 8" id="KW-0472">Membrane</keyword>
<evidence type="ECO:0000256" key="5">
    <source>
        <dbReference type="ARBA" id="ARBA00022692"/>
    </source>
</evidence>
<evidence type="ECO:0000256" key="8">
    <source>
        <dbReference type="SAM" id="Phobius"/>
    </source>
</evidence>
<dbReference type="Proteomes" id="UP000317371">
    <property type="component" value="Unassembled WGS sequence"/>
</dbReference>
<proteinExistence type="predicted"/>
<name>A0A540VAD0_9CHLR</name>
<dbReference type="InterPro" id="IPR050297">
    <property type="entry name" value="LipidA_mod_glycosyltrf_83"/>
</dbReference>
<evidence type="ECO:0000256" key="4">
    <source>
        <dbReference type="ARBA" id="ARBA00022679"/>
    </source>
</evidence>
<dbReference type="EMBL" id="VIGC01000034">
    <property type="protein sequence ID" value="TQE93714.1"/>
    <property type="molecule type" value="Genomic_DNA"/>
</dbReference>
<feature type="transmembrane region" description="Helical" evidence="8">
    <location>
        <begin position="203"/>
        <end position="221"/>
    </location>
</feature>
<feature type="transmembrane region" description="Helical" evidence="8">
    <location>
        <begin position="144"/>
        <end position="167"/>
    </location>
</feature>
<feature type="transmembrane region" description="Helical" evidence="8">
    <location>
        <begin position="314"/>
        <end position="330"/>
    </location>
</feature>
<dbReference type="AlphaFoldDB" id="A0A540VAD0"/>
<feature type="transmembrane region" description="Helical" evidence="8">
    <location>
        <begin position="179"/>
        <end position="197"/>
    </location>
</feature>
<feature type="transmembrane region" description="Helical" evidence="8">
    <location>
        <begin position="289"/>
        <end position="307"/>
    </location>
</feature>
<evidence type="ECO:0000313" key="10">
    <source>
        <dbReference type="Proteomes" id="UP000317371"/>
    </source>
</evidence>
<evidence type="ECO:0000256" key="7">
    <source>
        <dbReference type="ARBA" id="ARBA00023136"/>
    </source>
</evidence>
<dbReference type="GO" id="GO:0009103">
    <property type="term" value="P:lipopolysaccharide biosynthetic process"/>
    <property type="evidence" value="ECO:0007669"/>
    <property type="project" value="UniProtKB-ARBA"/>
</dbReference>
<reference evidence="9 10" key="1">
    <citation type="submission" date="2019-06" db="EMBL/GenBank/DDBJ databases">
        <title>Genome sequence of Litorilinea aerophila BAA-2444.</title>
        <authorList>
            <person name="Maclea K.S."/>
            <person name="Maurais E.G."/>
            <person name="Iannazzi L.C."/>
        </authorList>
    </citation>
    <scope>NUCLEOTIDE SEQUENCE [LARGE SCALE GENOMIC DNA]</scope>
    <source>
        <strain evidence="9 10">ATCC BAA-2444</strain>
    </source>
</reference>
<evidence type="ECO:0000256" key="1">
    <source>
        <dbReference type="ARBA" id="ARBA00004651"/>
    </source>
</evidence>
<dbReference type="GO" id="GO:0010041">
    <property type="term" value="P:response to iron(III) ion"/>
    <property type="evidence" value="ECO:0007669"/>
    <property type="project" value="TreeGrafter"/>
</dbReference>
<comment type="caution">
    <text evidence="9">The sequence shown here is derived from an EMBL/GenBank/DDBJ whole genome shotgun (WGS) entry which is preliminary data.</text>
</comment>
<accession>A0A540VAD0</accession>
<feature type="transmembrane region" description="Helical" evidence="8">
    <location>
        <begin position="21"/>
        <end position="44"/>
    </location>
</feature>
<evidence type="ECO:0008006" key="11">
    <source>
        <dbReference type="Google" id="ProtNLM"/>
    </source>
</evidence>
<feature type="transmembrane region" description="Helical" evidence="8">
    <location>
        <begin position="228"/>
        <end position="251"/>
    </location>
</feature>
<feature type="transmembrane region" description="Helical" evidence="8">
    <location>
        <begin position="374"/>
        <end position="392"/>
    </location>
</feature>
<keyword evidence="6 8" id="KW-1133">Transmembrane helix</keyword>
<feature type="transmembrane region" description="Helical" evidence="8">
    <location>
        <begin position="101"/>
        <end position="118"/>
    </location>
</feature>
<dbReference type="PANTHER" id="PTHR33908:SF3">
    <property type="entry name" value="UNDECAPRENYL PHOSPHATE-ALPHA-4-AMINO-4-DEOXY-L-ARABINOSE ARABINOSYL TRANSFERASE"/>
    <property type="match status" value="1"/>
</dbReference>
<keyword evidence="4" id="KW-0808">Transferase</keyword>
<comment type="subcellular location">
    <subcellularLocation>
        <location evidence="1">Cell membrane</location>
        <topology evidence="1">Multi-pass membrane protein</topology>
    </subcellularLocation>
</comment>
<protein>
    <recommendedName>
        <fullName evidence="11">Phospholipid carrier-dependent glycosyltransferase</fullName>
    </recommendedName>
</protein>
<feature type="transmembrane region" description="Helical" evidence="8">
    <location>
        <begin position="74"/>
        <end position="94"/>
    </location>
</feature>
<dbReference type="OrthoDB" id="7672306at2"/>
<organism evidence="9 10">
    <name type="scientific">Litorilinea aerophila</name>
    <dbReference type="NCBI Taxonomy" id="1204385"/>
    <lineage>
        <taxon>Bacteria</taxon>
        <taxon>Bacillati</taxon>
        <taxon>Chloroflexota</taxon>
        <taxon>Caldilineae</taxon>
        <taxon>Caldilineales</taxon>
        <taxon>Caldilineaceae</taxon>
        <taxon>Litorilinea</taxon>
    </lineage>
</organism>
<keyword evidence="2" id="KW-1003">Cell membrane</keyword>
<dbReference type="InParanoid" id="A0A540VAD0"/>
<keyword evidence="5 8" id="KW-0812">Transmembrane</keyword>
<evidence type="ECO:0000256" key="3">
    <source>
        <dbReference type="ARBA" id="ARBA00022676"/>
    </source>
</evidence>
<evidence type="ECO:0000256" key="6">
    <source>
        <dbReference type="ARBA" id="ARBA00022989"/>
    </source>
</evidence>
<dbReference type="GO" id="GO:0005886">
    <property type="term" value="C:plasma membrane"/>
    <property type="evidence" value="ECO:0007669"/>
    <property type="project" value="UniProtKB-SubCell"/>
</dbReference>
<evidence type="ECO:0000256" key="2">
    <source>
        <dbReference type="ARBA" id="ARBA00022475"/>
    </source>
</evidence>
<keyword evidence="3" id="KW-0328">Glycosyltransferase</keyword>
<dbReference type="GO" id="GO:0016763">
    <property type="term" value="F:pentosyltransferase activity"/>
    <property type="evidence" value="ECO:0007669"/>
    <property type="project" value="TreeGrafter"/>
</dbReference>
<keyword evidence="10" id="KW-1185">Reference proteome</keyword>
<gene>
    <name evidence="9" type="ORF">FKZ61_20085</name>
</gene>
<dbReference type="PANTHER" id="PTHR33908">
    <property type="entry name" value="MANNOSYLTRANSFERASE YKCB-RELATED"/>
    <property type="match status" value="1"/>
</dbReference>
<sequence length="685" mass="75750">MARYGLSLAGSATRADRRARGLLQASTVGLFVLLLVSLLTRLWYSQATPLSYDETHNLMFAVLAQHGHAPYREIYVVIAPFALLTMEISAWLWGATTHVRLLMMAYGLAGMMALFYLVRRQAPPHQATLAALLAGLFFSFNPHYFFVSTSINLEAGALAFALLSLAAAEQFRTQSRRRWILLSGVLFGLSATFKIFVPYLPAVIAAQMVVWAVYDRGYALTDWRTWRTLLLLGLLWTAGVLAAASVFLFIYDPGALIHQVLLSRFALREAIETDGAGVNIAEALEFADVAQFIPLMVGALAGLVLAWRARLVRLWPWGVWLMLALAFLFLHDPVRPRHLVTMLPPLAALSGVAVAAGSQRLAQHRAGWAPHFNRLLLGGLACLTVLAPLPLVETEGFVERHPARQAVIDLVQATTAPDDCIVTKENRLLFLAERLPTPRLSMISTARLFSGVLTAQDILDEIDRYGCPVLVYTDTFDQLIPSLRTGAEQRYALRLDVRDDREPDHEIQVYTVLMDAPQSPSQPLDVPLGQSVQLRGVDVSPGPWQPGESIYVSTYWEALAPMPGDYKIFLHLVDEAGNQVQAFDHYPFEAQGKFQVAEVVLNPDLAGEKPDGYPARGLLPTSLWQPGHVLKETVRLPLPADLAPGSYRLLIGLYDEATMERLDVPDTTPDGILNQVEIARSQIRP</sequence>
<dbReference type="RefSeq" id="WP_141611952.1">
    <property type="nucleotide sequence ID" value="NZ_VIGC02000034.1"/>
</dbReference>